<dbReference type="InterPro" id="IPR018490">
    <property type="entry name" value="cNMP-bd_dom_sf"/>
</dbReference>
<keyword evidence="4" id="KW-1071">Ligand-gated ion channel</keyword>
<protein>
    <submittedName>
        <fullName evidence="6">Uncharacterized protein</fullName>
    </submittedName>
</protein>
<keyword evidence="1" id="KW-0140">cGMP</keyword>
<accession>A0AAE0AN61</accession>
<reference evidence="6" key="1">
    <citation type="journal article" date="2023" name="Plant J.">
        <title>Genome sequences and population genomics provide insights into the demographic history, inbreeding, and mutation load of two 'living fossil' tree species of Dipteronia.</title>
        <authorList>
            <person name="Feng Y."/>
            <person name="Comes H.P."/>
            <person name="Chen J."/>
            <person name="Zhu S."/>
            <person name="Lu R."/>
            <person name="Zhang X."/>
            <person name="Li P."/>
            <person name="Qiu J."/>
            <person name="Olsen K.M."/>
            <person name="Qiu Y."/>
        </authorList>
    </citation>
    <scope>NUCLEOTIDE SEQUENCE</scope>
    <source>
        <strain evidence="6">NBL</strain>
    </source>
</reference>
<dbReference type="SUPFAM" id="SSF51206">
    <property type="entry name" value="cAMP-binding domain-like"/>
    <property type="match status" value="1"/>
</dbReference>
<dbReference type="Proteomes" id="UP001281410">
    <property type="component" value="Unassembled WGS sequence"/>
</dbReference>
<keyword evidence="3" id="KW-0142">cGMP-binding</keyword>
<keyword evidence="4" id="KW-0813">Transport</keyword>
<dbReference type="InterPro" id="IPR000595">
    <property type="entry name" value="cNMP-bd_dom"/>
</dbReference>
<evidence type="ECO:0000256" key="3">
    <source>
        <dbReference type="ARBA" id="ARBA00022992"/>
    </source>
</evidence>
<keyword evidence="2" id="KW-0112">Calmodulin-binding</keyword>
<keyword evidence="7" id="KW-1185">Reference proteome</keyword>
<dbReference type="PANTHER" id="PTHR45651">
    <property type="entry name" value="CYCLIC NUCLEOTIDE-GATED ION CHANNEL 15-RELATED-RELATED"/>
    <property type="match status" value="1"/>
</dbReference>
<dbReference type="GO" id="GO:0016020">
    <property type="term" value="C:membrane"/>
    <property type="evidence" value="ECO:0007669"/>
    <property type="project" value="UniProtKB-SubCell"/>
</dbReference>
<evidence type="ECO:0000256" key="4">
    <source>
        <dbReference type="ARBA" id="ARBA00023286"/>
    </source>
</evidence>
<dbReference type="InterPro" id="IPR014710">
    <property type="entry name" value="RmlC-like_jellyroll"/>
</dbReference>
<evidence type="ECO:0000256" key="2">
    <source>
        <dbReference type="ARBA" id="ARBA00022860"/>
    </source>
</evidence>
<dbReference type="EMBL" id="JANJYJ010000004">
    <property type="protein sequence ID" value="KAK3220967.1"/>
    <property type="molecule type" value="Genomic_DNA"/>
</dbReference>
<dbReference type="PANTHER" id="PTHR45651:SF5">
    <property type="entry name" value="CYCLIC NUCLEOTIDE-GATED ION CHANNEL 1"/>
    <property type="match status" value="1"/>
</dbReference>
<evidence type="ECO:0000313" key="6">
    <source>
        <dbReference type="EMBL" id="KAK3220967.1"/>
    </source>
</evidence>
<dbReference type="AlphaFoldDB" id="A0AAE0AN61"/>
<dbReference type="Gene3D" id="1.10.287.630">
    <property type="entry name" value="Helix hairpin bin"/>
    <property type="match status" value="1"/>
</dbReference>
<keyword evidence="5" id="KW-0407">Ion channel</keyword>
<dbReference type="GO" id="GO:0034220">
    <property type="term" value="P:monoatomic ion transmembrane transport"/>
    <property type="evidence" value="ECO:0007669"/>
    <property type="project" value="UniProtKB-KW"/>
</dbReference>
<keyword evidence="3" id="KW-0547">Nucleotide-binding</keyword>
<evidence type="ECO:0000313" key="7">
    <source>
        <dbReference type="Proteomes" id="UP001281410"/>
    </source>
</evidence>
<keyword evidence="4" id="KW-0406">Ion transport</keyword>
<proteinExistence type="predicted"/>
<dbReference type="GO" id="GO:0030552">
    <property type="term" value="F:cAMP binding"/>
    <property type="evidence" value="ECO:0007669"/>
    <property type="project" value="UniProtKB-KW"/>
</dbReference>
<dbReference type="Gene3D" id="2.60.120.10">
    <property type="entry name" value="Jelly Rolls"/>
    <property type="match status" value="1"/>
</dbReference>
<name>A0AAE0AN61_9ROSI</name>
<dbReference type="GO" id="GO:0030553">
    <property type="term" value="F:cGMP binding"/>
    <property type="evidence" value="ECO:0007669"/>
    <property type="project" value="UniProtKB-KW"/>
</dbReference>
<dbReference type="CDD" id="cd00038">
    <property type="entry name" value="CAP_ED"/>
    <property type="match status" value="1"/>
</dbReference>
<organism evidence="6 7">
    <name type="scientific">Dipteronia sinensis</name>
    <dbReference type="NCBI Taxonomy" id="43782"/>
    <lineage>
        <taxon>Eukaryota</taxon>
        <taxon>Viridiplantae</taxon>
        <taxon>Streptophyta</taxon>
        <taxon>Embryophyta</taxon>
        <taxon>Tracheophyta</taxon>
        <taxon>Spermatophyta</taxon>
        <taxon>Magnoliopsida</taxon>
        <taxon>eudicotyledons</taxon>
        <taxon>Gunneridae</taxon>
        <taxon>Pentapetalae</taxon>
        <taxon>rosids</taxon>
        <taxon>malvids</taxon>
        <taxon>Sapindales</taxon>
        <taxon>Sapindaceae</taxon>
        <taxon>Hippocastanoideae</taxon>
        <taxon>Acereae</taxon>
        <taxon>Dipteronia</taxon>
    </lineage>
</organism>
<sequence length="161" mass="18580">MLFRNLSENLQQQVKEYKGSVWKETKGASVKGIDSMHLLSDLSEDLKRKIRWSEAMLDELCDCVKPVSYTEHTHIVLEGDNIDEILFLVQEKLRTYLFRNINTGSALGSSRRRTVINHLRDGDEFFGEELVTWFQADIYSSDLYISTETILVLTEVVGFVL</sequence>
<dbReference type="GO" id="GO:0005516">
    <property type="term" value="F:calmodulin binding"/>
    <property type="evidence" value="ECO:0007669"/>
    <property type="project" value="UniProtKB-KW"/>
</dbReference>
<gene>
    <name evidence="6" type="ORF">Dsin_014937</name>
</gene>
<comment type="caution">
    <text evidence="6">The sequence shown here is derived from an EMBL/GenBank/DDBJ whole genome shotgun (WGS) entry which is preliminary data.</text>
</comment>
<evidence type="ECO:0000256" key="1">
    <source>
        <dbReference type="ARBA" id="ARBA00022535"/>
    </source>
</evidence>
<evidence type="ECO:0000256" key="5">
    <source>
        <dbReference type="ARBA" id="ARBA00023303"/>
    </source>
</evidence>